<keyword evidence="3 10" id="KW-0479">Metal-binding</keyword>
<keyword evidence="7 10" id="KW-0648">Protein biosynthesis</keyword>
<dbReference type="InterPro" id="IPR022424">
    <property type="entry name" value="TIF2_gsu"/>
</dbReference>
<feature type="binding site" evidence="10">
    <location>
        <position position="43"/>
    </location>
    <ligand>
        <name>Mg(2+)</name>
        <dbReference type="ChEBI" id="CHEBI:18420"/>
        <label>2</label>
    </ligand>
</feature>
<evidence type="ECO:0000256" key="4">
    <source>
        <dbReference type="ARBA" id="ARBA00022741"/>
    </source>
</evidence>
<dbReference type="GO" id="GO:0003746">
    <property type="term" value="F:translation elongation factor activity"/>
    <property type="evidence" value="ECO:0007669"/>
    <property type="project" value="UniProtKB-UniRule"/>
</dbReference>
<dbReference type="CDD" id="cd01888">
    <property type="entry name" value="eIF2_gamma"/>
    <property type="match status" value="1"/>
</dbReference>
<comment type="subunit">
    <text evidence="10">Heterotrimer composed of an alpha, a beta and a gamma chain.</text>
</comment>
<dbReference type="HAMAP" id="MF_00119">
    <property type="entry name" value="eIF_2_gamma"/>
    <property type="match status" value="1"/>
</dbReference>
<evidence type="ECO:0000256" key="2">
    <source>
        <dbReference type="ARBA" id="ARBA00022540"/>
    </source>
</evidence>
<dbReference type="InterPro" id="IPR044128">
    <property type="entry name" value="eIF2g_GTP-bd"/>
</dbReference>
<dbReference type="GO" id="GO:0046872">
    <property type="term" value="F:metal ion binding"/>
    <property type="evidence" value="ECO:0007669"/>
    <property type="project" value="UniProtKB-KW"/>
</dbReference>
<dbReference type="FunFam" id="2.40.30.10:FF:000009">
    <property type="entry name" value="Eukaryotic translation initiation factor 2 subunit gamma"/>
    <property type="match status" value="1"/>
</dbReference>
<feature type="domain" description="Tr-type G" evidence="11">
    <location>
        <begin position="6"/>
        <end position="203"/>
    </location>
</feature>
<dbReference type="PRINTS" id="PR00315">
    <property type="entry name" value="ELONGATNFCT"/>
</dbReference>
<dbReference type="FunFam" id="3.40.50.300:FF:000065">
    <property type="entry name" value="Eukaryotic translation initiation factor 2 subunit gamma"/>
    <property type="match status" value="1"/>
</dbReference>
<comment type="caution">
    <text evidence="12">The sequence shown here is derived from an EMBL/GenBank/DDBJ whole genome shotgun (WGS) entry which is preliminary data.</text>
</comment>
<dbReference type="InterPro" id="IPR000795">
    <property type="entry name" value="T_Tr_GTP-bd_dom"/>
</dbReference>
<keyword evidence="5 10" id="KW-0378">Hydrolase</keyword>
<gene>
    <name evidence="10" type="primary">eif2g</name>
    <name evidence="12" type="ORF">DSO09_00720</name>
</gene>
<comment type="function">
    <text evidence="10">eIF-2 functions in the early steps of protein synthesis by forming a ternary complex with GTP and initiator tRNA.</text>
</comment>
<dbReference type="PANTHER" id="PTHR42854:SF3">
    <property type="entry name" value="EUKARYOTIC TRANSLATION INITIATION FACTOR 2 SUBUNIT 3-RELATED"/>
    <property type="match status" value="1"/>
</dbReference>
<comment type="similarity">
    <text evidence="1 10">Belongs to the TRAFAC class translation factor GTPase superfamily. Classic translation factor GTPase family. EIF2G subfamily.</text>
</comment>
<evidence type="ECO:0000256" key="8">
    <source>
        <dbReference type="ARBA" id="ARBA00023134"/>
    </source>
</evidence>
<dbReference type="InterPro" id="IPR009001">
    <property type="entry name" value="Transl_elong_EF1A/Init_IF2_C"/>
</dbReference>
<feature type="binding site" evidence="10">
    <location>
        <position position="45"/>
    </location>
    <ligand>
        <name>Mg(2+)</name>
        <dbReference type="ChEBI" id="CHEBI:18420"/>
        <label>1</label>
    </ligand>
</feature>
<sequence>MSENKQPECNIGLTGHVDHGKTTLVAALSGVWAARHSEELKRGITIKLGYADTTFRKCPECPPPECYTTKEICPIHNVKTIFLRKVSFVDAPGHESLMATMLSGAALMDGAILVIAANEECPQPQTREHLVALEITGIKNIVIVQNKIDAVDKQKALENYKQILSFIKGTIAENAPIIPVSALYGANIDYLIQTLEEKIKTPYRDPTKPARVYIARSFDVNKPGAFPKDLKGGVIGGSLIQGRLRIGDELEIRPGMKIEQGGKTYYEPIYTYVASLMAGGQIFEEVGPGGLVGIGTYLDPSITKADSLVGNIAGKPGTLPPVQNEITIEYFLLERAVGTKDLQKVEQIKVRENLMLVIGPAVTLGVVTSIRKNEAQLLLKRPLCAEPGMRIAISRLISNRWRLIGYGFIQ</sequence>
<dbReference type="InterPro" id="IPR015256">
    <property type="entry name" value="eIF2g_C"/>
</dbReference>
<dbReference type="Pfam" id="PF09173">
    <property type="entry name" value="eIF2_C"/>
    <property type="match status" value="1"/>
</dbReference>
<evidence type="ECO:0000256" key="6">
    <source>
        <dbReference type="ARBA" id="ARBA00022842"/>
    </source>
</evidence>
<evidence type="ECO:0000256" key="9">
    <source>
        <dbReference type="ARBA" id="ARBA00048107"/>
    </source>
</evidence>
<organism evidence="12 13">
    <name type="scientific">Thermoproteota archaeon</name>
    <dbReference type="NCBI Taxonomy" id="2056631"/>
    <lineage>
        <taxon>Archaea</taxon>
        <taxon>Thermoproteota</taxon>
    </lineage>
</organism>
<keyword evidence="8 10" id="KW-0342">GTP-binding</keyword>
<dbReference type="InterPro" id="IPR027417">
    <property type="entry name" value="P-loop_NTPase"/>
</dbReference>
<keyword evidence="2 10" id="KW-0396">Initiation factor</keyword>
<protein>
    <recommendedName>
        <fullName evidence="10">Translation initiation factor 2 subunit gamma</fullName>
        <ecNumber evidence="10">3.6.5.3</ecNumber>
    </recommendedName>
    <alternativeName>
        <fullName evidence="10">aIF2-gamma</fullName>
    </alternativeName>
    <alternativeName>
        <fullName evidence="10">eIF-2-gamma</fullName>
    </alternativeName>
</protein>
<dbReference type="AlphaFoldDB" id="A0A523BHP2"/>
<dbReference type="GO" id="GO:0000049">
    <property type="term" value="F:tRNA binding"/>
    <property type="evidence" value="ECO:0007669"/>
    <property type="project" value="InterPro"/>
</dbReference>
<dbReference type="InterPro" id="IPR044127">
    <property type="entry name" value="eIF2g_dom_2"/>
</dbReference>
<dbReference type="GO" id="GO:0005525">
    <property type="term" value="F:GTP binding"/>
    <property type="evidence" value="ECO:0007669"/>
    <property type="project" value="UniProtKB-UniRule"/>
</dbReference>
<dbReference type="Gene3D" id="3.40.50.300">
    <property type="entry name" value="P-loop containing nucleotide triphosphate hydrolases"/>
    <property type="match status" value="1"/>
</dbReference>
<evidence type="ECO:0000256" key="7">
    <source>
        <dbReference type="ARBA" id="ARBA00022917"/>
    </source>
</evidence>
<evidence type="ECO:0000256" key="3">
    <source>
        <dbReference type="ARBA" id="ARBA00022723"/>
    </source>
</evidence>
<feature type="binding site" evidence="10">
    <location>
        <position position="18"/>
    </location>
    <ligand>
        <name>Mg(2+)</name>
        <dbReference type="ChEBI" id="CHEBI:18420"/>
        <label>2</label>
    </ligand>
</feature>
<comment type="cofactor">
    <cofactor evidence="10">
        <name>Mg(2+)</name>
        <dbReference type="ChEBI" id="CHEBI:18420"/>
    </cofactor>
</comment>
<dbReference type="InterPro" id="IPR050543">
    <property type="entry name" value="eIF2G"/>
</dbReference>
<dbReference type="NCBIfam" id="TIGR00231">
    <property type="entry name" value="small_GTP"/>
    <property type="match status" value="1"/>
</dbReference>
<keyword evidence="4 10" id="KW-0547">Nucleotide-binding</keyword>
<dbReference type="GO" id="GO:0003924">
    <property type="term" value="F:GTPase activity"/>
    <property type="evidence" value="ECO:0007669"/>
    <property type="project" value="InterPro"/>
</dbReference>
<dbReference type="GO" id="GO:0003743">
    <property type="term" value="F:translation initiation factor activity"/>
    <property type="evidence" value="ECO:0007669"/>
    <property type="project" value="UniProtKB-KW"/>
</dbReference>
<accession>A0A523BHP2</accession>
<dbReference type="GO" id="GO:0001731">
    <property type="term" value="P:formation of translation preinitiation complex"/>
    <property type="evidence" value="ECO:0007669"/>
    <property type="project" value="TreeGrafter"/>
</dbReference>
<comment type="catalytic activity">
    <reaction evidence="9 10">
        <text>GTP + H2O = GDP + phosphate + H(+)</text>
        <dbReference type="Rhea" id="RHEA:19669"/>
        <dbReference type="ChEBI" id="CHEBI:15377"/>
        <dbReference type="ChEBI" id="CHEBI:15378"/>
        <dbReference type="ChEBI" id="CHEBI:37565"/>
        <dbReference type="ChEBI" id="CHEBI:43474"/>
        <dbReference type="ChEBI" id="CHEBI:58189"/>
        <dbReference type="EC" id="3.6.5.3"/>
    </reaction>
</comment>
<dbReference type="FunFam" id="2.40.30.10:FF:000075">
    <property type="entry name" value="Translation initiation factor 2 subunit gamma"/>
    <property type="match status" value="1"/>
</dbReference>
<dbReference type="NCBIfam" id="NF003077">
    <property type="entry name" value="PRK04000.1"/>
    <property type="match status" value="1"/>
</dbReference>
<feature type="binding site" evidence="10">
    <location>
        <begin position="146"/>
        <end position="149"/>
    </location>
    <ligand>
        <name>GTP</name>
        <dbReference type="ChEBI" id="CHEBI:37565"/>
    </ligand>
</feature>
<dbReference type="PROSITE" id="PS51722">
    <property type="entry name" value="G_TR_2"/>
    <property type="match status" value="1"/>
</dbReference>
<dbReference type="GO" id="GO:0005829">
    <property type="term" value="C:cytosol"/>
    <property type="evidence" value="ECO:0007669"/>
    <property type="project" value="TreeGrafter"/>
</dbReference>
<name>A0A523BHP2_9CREN</name>
<evidence type="ECO:0000259" key="11">
    <source>
        <dbReference type="PROSITE" id="PS51722"/>
    </source>
</evidence>
<dbReference type="EC" id="3.6.5.3" evidence="10"/>
<dbReference type="SUPFAM" id="SSF50465">
    <property type="entry name" value="EF-Tu/eEF-1alpha/eIF2-gamma C-terminal domain"/>
    <property type="match status" value="1"/>
</dbReference>
<dbReference type="InterPro" id="IPR005225">
    <property type="entry name" value="Small_GTP-bd"/>
</dbReference>
<dbReference type="CDD" id="cd15490">
    <property type="entry name" value="eIF2_gamma_III"/>
    <property type="match status" value="1"/>
</dbReference>
<dbReference type="PANTHER" id="PTHR42854">
    <property type="entry name" value="EUKARYOTIC TRANSLATION INITIATION FACTOR 2 SUBUNIT 3 FAMILY MEMBER"/>
    <property type="match status" value="1"/>
</dbReference>
<reference evidence="12 13" key="1">
    <citation type="journal article" date="2019" name="Nat. Microbiol.">
        <title>Expanding anaerobic alkane metabolism in the domain of Archaea.</title>
        <authorList>
            <person name="Wang Y."/>
            <person name="Wegener G."/>
            <person name="Hou J."/>
            <person name="Wang F."/>
            <person name="Xiao X."/>
        </authorList>
    </citation>
    <scope>NUCLEOTIDE SEQUENCE [LARGE SCALE GENOMIC DNA]</scope>
    <source>
        <strain evidence="12">WYZ-LMO11</strain>
    </source>
</reference>
<proteinExistence type="inferred from homology"/>
<dbReference type="SUPFAM" id="SSF52540">
    <property type="entry name" value="P-loop containing nucleoside triphosphate hydrolases"/>
    <property type="match status" value="1"/>
</dbReference>
<dbReference type="Gene3D" id="2.40.30.10">
    <property type="entry name" value="Translation factors"/>
    <property type="match status" value="2"/>
</dbReference>
<feature type="binding site" evidence="10">
    <location>
        <begin position="18"/>
        <end position="23"/>
    </location>
    <ligand>
        <name>GTP</name>
        <dbReference type="ChEBI" id="CHEBI:37565"/>
    </ligand>
</feature>
<dbReference type="EMBL" id="QNVI01000008">
    <property type="protein sequence ID" value="TDA40372.1"/>
    <property type="molecule type" value="Genomic_DNA"/>
</dbReference>
<dbReference type="Proteomes" id="UP000317265">
    <property type="component" value="Unassembled WGS sequence"/>
</dbReference>
<dbReference type="NCBIfam" id="TIGR03680">
    <property type="entry name" value="eif2g_arch"/>
    <property type="match status" value="1"/>
</dbReference>
<feature type="binding site" evidence="10">
    <location>
        <begin position="181"/>
        <end position="183"/>
    </location>
    <ligand>
        <name>GTP</name>
        <dbReference type="ChEBI" id="CHEBI:37565"/>
    </ligand>
</feature>
<dbReference type="InterPro" id="IPR009000">
    <property type="entry name" value="Transl_B-barrel_sf"/>
</dbReference>
<evidence type="ECO:0000313" key="13">
    <source>
        <dbReference type="Proteomes" id="UP000317265"/>
    </source>
</evidence>
<evidence type="ECO:0000256" key="10">
    <source>
        <dbReference type="HAMAP-Rule" id="MF_00119"/>
    </source>
</evidence>
<comment type="caution">
    <text evidence="10">Lacks conserved residue(s) required for the propagation of feature annotation.</text>
</comment>
<evidence type="ECO:0000256" key="1">
    <source>
        <dbReference type="ARBA" id="ARBA00005388"/>
    </source>
</evidence>
<evidence type="ECO:0000256" key="5">
    <source>
        <dbReference type="ARBA" id="ARBA00022801"/>
    </source>
</evidence>
<dbReference type="SUPFAM" id="SSF50447">
    <property type="entry name" value="Translation proteins"/>
    <property type="match status" value="1"/>
</dbReference>
<dbReference type="Pfam" id="PF00009">
    <property type="entry name" value="GTP_EFTU"/>
    <property type="match status" value="1"/>
</dbReference>
<dbReference type="CDD" id="cd03688">
    <property type="entry name" value="eIF2_gamma_II"/>
    <property type="match status" value="1"/>
</dbReference>
<keyword evidence="6 10" id="KW-0460">Magnesium</keyword>
<evidence type="ECO:0000313" key="12">
    <source>
        <dbReference type="EMBL" id="TDA40372.1"/>
    </source>
</evidence>
<feature type="binding site" evidence="10">
    <location>
        <position position="22"/>
    </location>
    <ligand>
        <name>Mg(2+)</name>
        <dbReference type="ChEBI" id="CHEBI:18420"/>
        <label>1</label>
    </ligand>
</feature>